<organism evidence="2 3">
    <name type="scientific">Streptomyces rubrolavendulae</name>
    <dbReference type="NCBI Taxonomy" id="285473"/>
    <lineage>
        <taxon>Bacteria</taxon>
        <taxon>Bacillati</taxon>
        <taxon>Actinomycetota</taxon>
        <taxon>Actinomycetes</taxon>
        <taxon>Kitasatosporales</taxon>
        <taxon>Streptomycetaceae</taxon>
        <taxon>Streptomyces</taxon>
    </lineage>
</organism>
<evidence type="ECO:0000313" key="3">
    <source>
        <dbReference type="Proteomes" id="UP000095349"/>
    </source>
</evidence>
<sequence length="592" mass="62283">MTVGTTPRPAPGTPPYDPPGTPPPAGGPPGDGPPYGDGPPEGGPPGEGTPPAGGPPAGGPPPGEDPPPGGGEPDGGGPPGGGPPEGGAPDRRAPRPVPLPPPFRPRTLLSRALSVPLVLGLSCFLPLIVVSQSGEGPRDAAFWLQVVLTVYCGVRLSAMVLTSRRKLLQATFWMFCYMAMGVAPLAQSVLGRVPTPVVGPREDLVQAVSLVLLGCFAFDVGALLARYRTPRHRERGADGRGADPDGRPVLIHRRRLMLLVLAAFACGGLLIVKLGGPAVFFSSRQEIIASIEDAGVSGDGSQAGQAFLRGFGTVPPLIALLVYTRWLITSRRARRTWSVVTVFGALAVLNVVVNNPISNPRYWFLTVLFALLFTAFPVSAAMYRASLSLGVVVALLVFPFADRFRYDENNARQIETTSFLEPLALKDYDQVGMFANTITYVESGQGHTYGRQLAGSLLFAVPRSVWADKPSDTGVMVGEWMGAVNTNLSSPVWAELWIDFGPVGMTGGMAAVGYAAARVDRRVARRAVRGSPTGSLLLITAPLVAGYSFILVRGPLLQATGKVAIAALCLALIATYRTDGGARLDRSPSRPR</sequence>
<dbReference type="EMBL" id="CP017316">
    <property type="protein sequence ID" value="AOT59237.1"/>
    <property type="molecule type" value="Genomic_DNA"/>
</dbReference>
<dbReference type="KEGG" id="srn:A4G23_02073"/>
<dbReference type="STRING" id="285473.A4G23_02073"/>
<feature type="compositionally biased region" description="Pro residues" evidence="1">
    <location>
        <begin position="52"/>
        <end position="70"/>
    </location>
</feature>
<reference evidence="2 3" key="1">
    <citation type="submission" date="2016-09" db="EMBL/GenBank/DDBJ databases">
        <title>Streptomyces rubrolavendulae MJM4426 Genome sequencing and assembly.</title>
        <authorList>
            <person name="Kim J.-G."/>
        </authorList>
    </citation>
    <scope>NUCLEOTIDE SEQUENCE [LARGE SCALE GENOMIC DNA]</scope>
    <source>
        <strain evidence="2 3">MJM4426</strain>
    </source>
</reference>
<dbReference type="PATRIC" id="fig|285473.5.peg.2157"/>
<dbReference type="Proteomes" id="UP000095349">
    <property type="component" value="Chromosome"/>
</dbReference>
<accession>A0A1D8G1A4</accession>
<gene>
    <name evidence="2" type="ORF">A4G23_02073</name>
</gene>
<protein>
    <submittedName>
        <fullName evidence="2">Uncharacterized protein</fullName>
    </submittedName>
</protein>
<keyword evidence="3" id="KW-1185">Reference proteome</keyword>
<evidence type="ECO:0000313" key="2">
    <source>
        <dbReference type="EMBL" id="AOT59237.1"/>
    </source>
</evidence>
<evidence type="ECO:0000256" key="1">
    <source>
        <dbReference type="SAM" id="MobiDB-lite"/>
    </source>
</evidence>
<proteinExistence type="predicted"/>
<feature type="compositionally biased region" description="Pro residues" evidence="1">
    <location>
        <begin position="8"/>
        <end position="32"/>
    </location>
</feature>
<feature type="compositionally biased region" description="Gly residues" evidence="1">
    <location>
        <begin position="71"/>
        <end position="85"/>
    </location>
</feature>
<feature type="region of interest" description="Disordered" evidence="1">
    <location>
        <begin position="1"/>
        <end position="102"/>
    </location>
</feature>
<dbReference type="AlphaFoldDB" id="A0A1D8G1A4"/>
<name>A0A1D8G1A4_9ACTN</name>